<evidence type="ECO:0000256" key="1">
    <source>
        <dbReference type="SAM" id="MobiDB-lite"/>
    </source>
</evidence>
<reference evidence="3" key="1">
    <citation type="submission" date="2016-11" db="EMBL/GenBank/DDBJ databases">
        <authorList>
            <person name="Varghese N."/>
            <person name="Submissions S."/>
        </authorList>
    </citation>
    <scope>NUCLEOTIDE SEQUENCE [LARGE SCALE GENOMIC DNA]</scope>
    <source>
        <strain evidence="3">DSM 16219</strain>
    </source>
</reference>
<evidence type="ECO:0000313" key="2">
    <source>
        <dbReference type="EMBL" id="SHJ67076.1"/>
    </source>
</evidence>
<feature type="region of interest" description="Disordered" evidence="1">
    <location>
        <begin position="1"/>
        <end position="21"/>
    </location>
</feature>
<dbReference type="CDD" id="cd02947">
    <property type="entry name" value="TRX_family"/>
    <property type="match status" value="1"/>
</dbReference>
<dbReference type="RefSeq" id="WP_073475479.1">
    <property type="nucleotide sequence ID" value="NZ_FQZU01000010.1"/>
</dbReference>
<dbReference type="EMBL" id="FQZU01000010">
    <property type="protein sequence ID" value="SHJ67076.1"/>
    <property type="molecule type" value="Genomic_DNA"/>
</dbReference>
<dbReference type="OrthoDB" id="5459240at2"/>
<dbReference type="Gene3D" id="3.40.30.10">
    <property type="entry name" value="Glutaredoxin"/>
    <property type="match status" value="1"/>
</dbReference>
<dbReference type="AlphaFoldDB" id="A0A1M6L7A4"/>
<dbReference type="InterPro" id="IPR036249">
    <property type="entry name" value="Thioredoxin-like_sf"/>
</dbReference>
<dbReference type="SUPFAM" id="SSF52833">
    <property type="entry name" value="Thioredoxin-like"/>
    <property type="match status" value="1"/>
</dbReference>
<accession>A0A1M6L7A4</accession>
<organism evidence="2 3">
    <name type="scientific">Desulfatibacillum alkenivorans DSM 16219</name>
    <dbReference type="NCBI Taxonomy" id="1121393"/>
    <lineage>
        <taxon>Bacteria</taxon>
        <taxon>Pseudomonadati</taxon>
        <taxon>Thermodesulfobacteriota</taxon>
        <taxon>Desulfobacteria</taxon>
        <taxon>Desulfobacterales</taxon>
        <taxon>Desulfatibacillaceae</taxon>
        <taxon>Desulfatibacillum</taxon>
    </lineage>
</organism>
<name>A0A1M6L7A4_9BACT</name>
<proteinExistence type="predicted"/>
<sequence length="128" mass="14591">MNNTFDKTSSSNPSGQGPITIHNPDELKSVILDDRRPLLMACMLKNEIYHEQMAIVEEAVEQFENMLGAFVISKELMGCFCETFSVKGTPTFLFFNKGEEMDRILGCISRESLMEFITRNLETINRIT</sequence>
<feature type="compositionally biased region" description="Polar residues" evidence="1">
    <location>
        <begin position="1"/>
        <end position="17"/>
    </location>
</feature>
<gene>
    <name evidence="2" type="ORF">SAMN02745216_02053</name>
</gene>
<evidence type="ECO:0000313" key="3">
    <source>
        <dbReference type="Proteomes" id="UP000183994"/>
    </source>
</evidence>
<keyword evidence="3" id="KW-1185">Reference proteome</keyword>
<dbReference type="Proteomes" id="UP000183994">
    <property type="component" value="Unassembled WGS sequence"/>
</dbReference>
<dbReference type="STRING" id="1121393.SAMN02745216_02053"/>
<protein>
    <submittedName>
        <fullName evidence="2">Thioredoxin</fullName>
    </submittedName>
</protein>